<dbReference type="PANTHER" id="PTHR31602">
    <property type="entry name" value="GROWTH-REGULATING FACTOR 5"/>
    <property type="match status" value="1"/>
</dbReference>
<dbReference type="EMBL" id="OZ034815">
    <property type="protein sequence ID" value="CAL1370241.1"/>
    <property type="molecule type" value="Genomic_DNA"/>
</dbReference>
<dbReference type="GO" id="GO:0005634">
    <property type="term" value="C:nucleus"/>
    <property type="evidence" value="ECO:0007669"/>
    <property type="project" value="UniProtKB-SubCell"/>
</dbReference>
<comment type="caution">
    <text evidence="2">Lacks conserved residue(s) required for the propagation of feature annotation.</text>
</comment>
<keyword evidence="3" id="KW-0010">Activator</keyword>
<evidence type="ECO:0000256" key="2">
    <source>
        <dbReference type="PROSITE-ProRule" id="PRU01002"/>
    </source>
</evidence>
<keyword evidence="7" id="KW-1185">Reference proteome</keyword>
<dbReference type="InterPro" id="IPR014977">
    <property type="entry name" value="WRC_dom"/>
</dbReference>
<evidence type="ECO:0000256" key="3">
    <source>
        <dbReference type="RuleBase" id="RU367127"/>
    </source>
</evidence>
<dbReference type="GO" id="GO:0005524">
    <property type="term" value="F:ATP binding"/>
    <property type="evidence" value="ECO:0007669"/>
    <property type="project" value="UniProtKB-UniRule"/>
</dbReference>
<dbReference type="PROSITE" id="PS51667">
    <property type="entry name" value="WRC"/>
    <property type="match status" value="2"/>
</dbReference>
<feature type="region of interest" description="Disordered" evidence="4">
    <location>
        <begin position="54"/>
        <end position="73"/>
    </location>
</feature>
<accession>A0AAV2D9Q0</accession>
<dbReference type="AlphaFoldDB" id="A0AAV2D9Q0"/>
<comment type="domain">
    <text evidence="3">The QLQ domain and WRC domain may be involved in protein-protein interaction and DNA-binding, respectively.</text>
</comment>
<dbReference type="Proteomes" id="UP001497516">
    <property type="component" value="Chromosome 2"/>
</dbReference>
<feature type="domain" description="WRC" evidence="5">
    <location>
        <begin position="146"/>
        <end position="191"/>
    </location>
</feature>
<evidence type="ECO:0000259" key="5">
    <source>
        <dbReference type="PROSITE" id="PS51667"/>
    </source>
</evidence>
<protein>
    <recommendedName>
        <fullName evidence="3">Growth-regulating factor</fullName>
    </recommendedName>
</protein>
<feature type="domain" description="WRC" evidence="5">
    <location>
        <begin position="2"/>
        <end position="46"/>
    </location>
</feature>
<comment type="function">
    <text evidence="3">Transcription activator.</text>
</comment>
<evidence type="ECO:0000313" key="6">
    <source>
        <dbReference type="EMBL" id="CAL1370241.1"/>
    </source>
</evidence>
<evidence type="ECO:0000256" key="4">
    <source>
        <dbReference type="SAM" id="MobiDB-lite"/>
    </source>
</evidence>
<comment type="similarity">
    <text evidence="3">Belongs to the GRF family.</text>
</comment>
<evidence type="ECO:0000313" key="7">
    <source>
        <dbReference type="Proteomes" id="UP001497516"/>
    </source>
</evidence>
<comment type="subcellular location">
    <subcellularLocation>
        <location evidence="3">Nucleus</location>
    </subcellularLocation>
</comment>
<dbReference type="GO" id="GO:0006351">
    <property type="term" value="P:DNA-templated transcription"/>
    <property type="evidence" value="ECO:0007669"/>
    <property type="project" value="UniProtKB-UniRule"/>
</dbReference>
<dbReference type="GO" id="GO:0032502">
    <property type="term" value="P:developmental process"/>
    <property type="evidence" value="ECO:0007669"/>
    <property type="project" value="InterPro"/>
</dbReference>
<evidence type="ECO:0000256" key="1">
    <source>
        <dbReference type="ARBA" id="ARBA00023242"/>
    </source>
</evidence>
<reference evidence="6 7" key="1">
    <citation type="submission" date="2024-04" db="EMBL/GenBank/DDBJ databases">
        <authorList>
            <person name="Fracassetti M."/>
        </authorList>
    </citation>
    <scope>NUCLEOTIDE SEQUENCE [LARGE SCALE GENOMIC DNA]</scope>
</reference>
<organism evidence="6 7">
    <name type="scientific">Linum trigynum</name>
    <dbReference type="NCBI Taxonomy" id="586398"/>
    <lineage>
        <taxon>Eukaryota</taxon>
        <taxon>Viridiplantae</taxon>
        <taxon>Streptophyta</taxon>
        <taxon>Embryophyta</taxon>
        <taxon>Tracheophyta</taxon>
        <taxon>Spermatophyta</taxon>
        <taxon>Magnoliopsida</taxon>
        <taxon>eudicotyledons</taxon>
        <taxon>Gunneridae</taxon>
        <taxon>Pentapetalae</taxon>
        <taxon>rosids</taxon>
        <taxon>fabids</taxon>
        <taxon>Malpighiales</taxon>
        <taxon>Linaceae</taxon>
        <taxon>Linum</taxon>
    </lineage>
</organism>
<dbReference type="PANTHER" id="PTHR31602:SF81">
    <property type="entry name" value="GROWTH-REGULATING FACTOR 9"/>
    <property type="match status" value="1"/>
</dbReference>
<keyword evidence="3" id="KW-0804">Transcription</keyword>
<sequence>MESDAWRCRRTDGKKWRCGMSVVAGQKYCHRHMHRGRLRSRKPVEPAAIALERERPAQTSADLHPSSSKNALFPAPTLTQNAATDALKRSSALPATLTTDLCPTPAAAPPGNNNNVLQPHGLDFSPKSVLSVERCFHGVIDEAEAEAGAGRCRRTDGKKWRCRRHVLPSHKYCERHLHRGAKPRPQTYPQPPKLPTIATHTAAPPVINTTTSTTSSDATISDDATFIASSANSRN</sequence>
<dbReference type="InterPro" id="IPR031137">
    <property type="entry name" value="GRF"/>
</dbReference>
<proteinExistence type="inferred from homology"/>
<keyword evidence="3" id="KW-0805">Transcription regulation</keyword>
<feature type="compositionally biased region" description="Polar residues" evidence="4">
    <location>
        <begin position="57"/>
        <end position="70"/>
    </location>
</feature>
<name>A0AAV2D9Q0_9ROSI</name>
<keyword evidence="1 3" id="KW-0539">Nucleus</keyword>
<dbReference type="Pfam" id="PF08879">
    <property type="entry name" value="WRC"/>
    <property type="match status" value="2"/>
</dbReference>
<gene>
    <name evidence="6" type="ORF">LTRI10_LOCUS12425</name>
</gene>